<dbReference type="Proteomes" id="UP001155027">
    <property type="component" value="Unassembled WGS sequence"/>
</dbReference>
<dbReference type="RefSeq" id="WP_259080623.1">
    <property type="nucleotide sequence ID" value="NZ_JANUAU010000007.1"/>
</dbReference>
<accession>A0A9X2PXM8</accession>
<evidence type="ECO:0000313" key="2">
    <source>
        <dbReference type="Proteomes" id="UP001155027"/>
    </source>
</evidence>
<evidence type="ECO:0000313" key="1">
    <source>
        <dbReference type="EMBL" id="MCS3678454.1"/>
    </source>
</evidence>
<dbReference type="AlphaFoldDB" id="A0A9X2PXM8"/>
<sequence length="125" mass="12570">MHRLRSSSTMGRWAVALGLILVVGPLAQAVTPCRGAGGGADGASAPVVTTAASNAQWSCSATDAGAMVRAVSSEWSTNSLDGPSGVEAIGDASAELPPVRLDAQRPLSPPISPTLDALRPVVLQI</sequence>
<reference evidence="1" key="1">
    <citation type="submission" date="2022-08" db="EMBL/GenBank/DDBJ databases">
        <title>Genomic Encyclopedia of Type Strains, Phase V (KMG-V): Genome sequencing to study the core and pangenomes of soil and plant-associated prokaryotes.</title>
        <authorList>
            <person name="Whitman W."/>
        </authorList>
    </citation>
    <scope>NUCLEOTIDE SEQUENCE</scope>
    <source>
        <strain evidence="1">0</strain>
    </source>
</reference>
<proteinExistence type="predicted"/>
<name>A0A9X2PXM8_9BACT</name>
<organism evidence="1 2">
    <name type="scientific">Salinibacter ruber</name>
    <dbReference type="NCBI Taxonomy" id="146919"/>
    <lineage>
        <taxon>Bacteria</taxon>
        <taxon>Pseudomonadati</taxon>
        <taxon>Rhodothermota</taxon>
        <taxon>Rhodothermia</taxon>
        <taxon>Rhodothermales</taxon>
        <taxon>Salinibacteraceae</taxon>
        <taxon>Salinibacter</taxon>
    </lineage>
</organism>
<comment type="caution">
    <text evidence="1">The sequence shown here is derived from an EMBL/GenBank/DDBJ whole genome shotgun (WGS) entry which is preliminary data.</text>
</comment>
<dbReference type="EMBL" id="JANUAU010000007">
    <property type="protein sequence ID" value="MCS3678454.1"/>
    <property type="molecule type" value="Genomic_DNA"/>
</dbReference>
<protein>
    <submittedName>
        <fullName evidence="1">Uncharacterized protein</fullName>
    </submittedName>
</protein>
<gene>
    <name evidence="1" type="ORF">GGP71_002385</name>
</gene>